<dbReference type="Pfam" id="PF02384">
    <property type="entry name" value="N6_Mtase"/>
    <property type="match status" value="1"/>
</dbReference>
<organism evidence="3 4">
    <name type="scientific">Branchiibius hedensis</name>
    <dbReference type="NCBI Taxonomy" id="672460"/>
    <lineage>
        <taxon>Bacteria</taxon>
        <taxon>Bacillati</taxon>
        <taxon>Actinomycetota</taxon>
        <taxon>Actinomycetes</taxon>
        <taxon>Micrococcales</taxon>
        <taxon>Dermacoccaceae</taxon>
        <taxon>Branchiibius</taxon>
    </lineage>
</organism>
<proteinExistence type="predicted"/>
<protein>
    <submittedName>
        <fullName evidence="3">Type I restriction enzyme M protein</fullName>
    </submittedName>
</protein>
<evidence type="ECO:0000313" key="4">
    <source>
        <dbReference type="Proteomes" id="UP000250028"/>
    </source>
</evidence>
<feature type="compositionally biased region" description="Basic and acidic residues" evidence="1">
    <location>
        <begin position="1"/>
        <end position="17"/>
    </location>
</feature>
<dbReference type="Gene3D" id="3.40.50.150">
    <property type="entry name" value="Vaccinia Virus protein VP39"/>
    <property type="match status" value="1"/>
</dbReference>
<dbReference type="Proteomes" id="UP000250028">
    <property type="component" value="Unassembled WGS sequence"/>
</dbReference>
<dbReference type="PRINTS" id="PR00507">
    <property type="entry name" value="N12N6MTFRASE"/>
</dbReference>
<evidence type="ECO:0000313" key="3">
    <source>
        <dbReference type="EMBL" id="SSA34424.1"/>
    </source>
</evidence>
<dbReference type="EMBL" id="UESZ01000001">
    <property type="protein sequence ID" value="SSA34424.1"/>
    <property type="molecule type" value="Genomic_DNA"/>
</dbReference>
<dbReference type="AlphaFoldDB" id="A0A2Y8ZRB9"/>
<evidence type="ECO:0000259" key="2">
    <source>
        <dbReference type="Pfam" id="PF02384"/>
    </source>
</evidence>
<feature type="domain" description="DNA methylase adenine-specific" evidence="2">
    <location>
        <begin position="154"/>
        <end position="248"/>
    </location>
</feature>
<dbReference type="InterPro" id="IPR029063">
    <property type="entry name" value="SAM-dependent_MTases_sf"/>
</dbReference>
<accession>A0A2Y8ZRB9</accession>
<evidence type="ECO:0000256" key="1">
    <source>
        <dbReference type="SAM" id="MobiDB-lite"/>
    </source>
</evidence>
<feature type="region of interest" description="Disordered" evidence="1">
    <location>
        <begin position="1"/>
        <end position="28"/>
    </location>
</feature>
<gene>
    <name evidence="3" type="ORF">SAMN04489750_1743</name>
</gene>
<dbReference type="GO" id="GO:0003677">
    <property type="term" value="F:DNA binding"/>
    <property type="evidence" value="ECO:0007669"/>
    <property type="project" value="InterPro"/>
</dbReference>
<dbReference type="OrthoDB" id="9784823at2"/>
<name>A0A2Y8ZRB9_9MICO</name>
<sequence length="263" mass="27132">MGGLRERGKLDACDASHRPGVKQGKESAPVLSPDVLAQRLSTATAVVGGHREAVAIQLTAVATGALFFGTGPDLVRPMMASFSSAPDTVALDELWTVAASSVPFLRQHLPHLTGWAGRPDAQAALVARACFTELAQVDLIGSASAHQVGGELLGPVYSSLRSPNSQRSSGAFYTPMHLASLLAEMNPLGEGETFADPACGAGVLPVAAAISMRRRGLDPATVTWVLNDIDPVAVALAGINALVHSLGPRIVLTCSDGLSRDVG</sequence>
<dbReference type="GO" id="GO:0008170">
    <property type="term" value="F:N-methyltransferase activity"/>
    <property type="evidence" value="ECO:0007669"/>
    <property type="project" value="InterPro"/>
</dbReference>
<dbReference type="SUPFAM" id="SSF53335">
    <property type="entry name" value="S-adenosyl-L-methionine-dependent methyltransferases"/>
    <property type="match status" value="1"/>
</dbReference>
<keyword evidence="4" id="KW-1185">Reference proteome</keyword>
<reference evidence="4" key="1">
    <citation type="submission" date="2016-10" db="EMBL/GenBank/DDBJ databases">
        <authorList>
            <person name="Varghese N."/>
            <person name="Submissions S."/>
        </authorList>
    </citation>
    <scope>NUCLEOTIDE SEQUENCE [LARGE SCALE GENOMIC DNA]</scope>
    <source>
        <strain evidence="4">DSM 22951</strain>
    </source>
</reference>
<dbReference type="InterPro" id="IPR003356">
    <property type="entry name" value="DNA_methylase_A-5"/>
</dbReference>